<evidence type="ECO:0000256" key="1">
    <source>
        <dbReference type="ARBA" id="ARBA00022475"/>
    </source>
</evidence>
<feature type="chain" id="PRO_5004876032" description="Sn-glycerol-3-phosphate ABC transporter substrate-binding protein" evidence="6">
    <location>
        <begin position="20"/>
        <end position="592"/>
    </location>
</feature>
<dbReference type="RefSeq" id="WP_025363133.1">
    <property type="nucleotide sequence ID" value="NZ_CP006681.1"/>
</dbReference>
<keyword evidence="1" id="KW-1003">Cell membrane</keyword>
<name>W6A7D1_9MOLU</name>
<dbReference type="Proteomes" id="UP000019267">
    <property type="component" value="Chromosome"/>
</dbReference>
<dbReference type="HOGENOM" id="CLU_448259_0_0_14"/>
<keyword evidence="3" id="KW-0472">Membrane</keyword>
<evidence type="ECO:0000256" key="2">
    <source>
        <dbReference type="ARBA" id="ARBA00022729"/>
    </source>
</evidence>
<dbReference type="OrthoDB" id="391603at2"/>
<evidence type="ECO:0000256" key="3">
    <source>
        <dbReference type="ARBA" id="ARBA00023136"/>
    </source>
</evidence>
<dbReference type="PANTHER" id="PTHR43649">
    <property type="entry name" value="ARABINOSE-BINDING PROTEIN-RELATED"/>
    <property type="match status" value="1"/>
</dbReference>
<evidence type="ECO:0000256" key="6">
    <source>
        <dbReference type="SAM" id="SignalP"/>
    </source>
</evidence>
<dbReference type="InterPro" id="IPR006059">
    <property type="entry name" value="SBP"/>
</dbReference>
<keyword evidence="8" id="KW-1185">Reference proteome</keyword>
<dbReference type="Gene3D" id="3.40.190.10">
    <property type="entry name" value="Periplasmic binding protein-like II"/>
    <property type="match status" value="2"/>
</dbReference>
<reference evidence="7 8" key="1">
    <citation type="journal article" date="2014" name="Genome Biol. Evol.">
        <title>Molecular evolution of the substrate utilization strategies and putative virulence factors in mosquito-associated Spiroplasma species.</title>
        <authorList>
            <person name="Chang T.H."/>
            <person name="Lo W.S."/>
            <person name="Ku C."/>
            <person name="Chen L.L."/>
            <person name="Kuo C.H."/>
        </authorList>
    </citation>
    <scope>NUCLEOTIDE SEQUENCE [LARGE SCALE GENOMIC DNA]</scope>
    <source>
        <strain evidence="7">AES-1</strain>
    </source>
</reference>
<dbReference type="Pfam" id="PF13416">
    <property type="entry name" value="SBP_bac_8"/>
    <property type="match status" value="1"/>
</dbReference>
<dbReference type="STRING" id="1276246.SCULI_v1c05560"/>
<evidence type="ECO:0000256" key="4">
    <source>
        <dbReference type="ARBA" id="ARBA00023139"/>
    </source>
</evidence>
<accession>W6A7D1</accession>
<evidence type="ECO:0008006" key="9">
    <source>
        <dbReference type="Google" id="ProtNLM"/>
    </source>
</evidence>
<gene>
    <name evidence="7" type="ORF">SCULI_v1c05560</name>
</gene>
<sequence length="592" mass="66081">MKKLLTLLAASASIVSASATVVACGNKAPTNVVFMFDASVGTSSAITKQYQILVDKYNEQNPDNPVEVEIEFAAAGAIQNAILSGEVLPDLYVTYPDNVTRYLTTAEEEVVKMDDYFDTETFEPMIDSFMDEGKIGDGQYVLPMAKSFDVTNVNLRMLKELCEIVLGTESTTGQFWQKDGFHEEYTIESSNLFIDTTVVEPDENLKTLMTNIATVNNANDLRKILLKDSNNVLLAKLIYELNDKVDRNVLRDTDKVYGIGLDDMPNKVYSQYAESIEKSRIITSAQNKEFFYNYYDDQFYINDDTGMEGIDSAFKMLQDLKDIKEPGQSLSGNIDESKQNELIYTIDPSMSGTKKYSSDFFAAGTMLMASGSTAGSFYYQSKTGVKDEVFVKMNDILTIGTPTKDGEQYIMQQGPGIAAFKSTNDEKTEVAKDFVSFMMEAQNMAEFAIYTGYMPSNAKTYSDTDYMEWLKGTKNPGSSSRDNAILLQVAELIEDKTNSHFVTIEGSPMGTGVRDKVFKNVVQNQMFNDAKAVFVNSDKKVGNKNSTDTTFWKTAQPAIHNIYTDFIATGKEKYQSDTKNKSAILNERKKSL</sequence>
<dbReference type="KEGG" id="scq:SCULI_v1c05560"/>
<organism evidence="7 8">
    <name type="scientific">Spiroplasma culicicola AES-1</name>
    <dbReference type="NCBI Taxonomy" id="1276246"/>
    <lineage>
        <taxon>Bacteria</taxon>
        <taxon>Bacillati</taxon>
        <taxon>Mycoplasmatota</taxon>
        <taxon>Mollicutes</taxon>
        <taxon>Entomoplasmatales</taxon>
        <taxon>Spiroplasmataceae</taxon>
        <taxon>Spiroplasma</taxon>
    </lineage>
</organism>
<dbReference type="InterPro" id="IPR050490">
    <property type="entry name" value="Bact_solute-bd_prot1"/>
</dbReference>
<dbReference type="AlphaFoldDB" id="W6A7D1"/>
<keyword evidence="4" id="KW-0564">Palmitate</keyword>
<keyword evidence="5" id="KW-0449">Lipoprotein</keyword>
<feature type="signal peptide" evidence="6">
    <location>
        <begin position="1"/>
        <end position="19"/>
    </location>
</feature>
<dbReference type="SUPFAM" id="SSF53850">
    <property type="entry name" value="Periplasmic binding protein-like II"/>
    <property type="match status" value="1"/>
</dbReference>
<proteinExistence type="predicted"/>
<dbReference type="PROSITE" id="PS51257">
    <property type="entry name" value="PROKAR_LIPOPROTEIN"/>
    <property type="match status" value="1"/>
</dbReference>
<evidence type="ECO:0000313" key="7">
    <source>
        <dbReference type="EMBL" id="AHI52897.1"/>
    </source>
</evidence>
<dbReference type="PANTHER" id="PTHR43649:SF33">
    <property type="entry name" value="POLYGALACTURONAN_RHAMNOGALACTURONAN-BINDING PROTEIN YTCQ"/>
    <property type="match status" value="1"/>
</dbReference>
<evidence type="ECO:0000313" key="8">
    <source>
        <dbReference type="Proteomes" id="UP000019267"/>
    </source>
</evidence>
<protein>
    <recommendedName>
        <fullName evidence="9">Sn-glycerol-3-phosphate ABC transporter substrate-binding protein</fullName>
    </recommendedName>
</protein>
<dbReference type="PATRIC" id="fig|1276246.3.peg.554"/>
<keyword evidence="2 6" id="KW-0732">Signal</keyword>
<dbReference type="EMBL" id="CP006681">
    <property type="protein sequence ID" value="AHI52897.1"/>
    <property type="molecule type" value="Genomic_DNA"/>
</dbReference>
<evidence type="ECO:0000256" key="5">
    <source>
        <dbReference type="ARBA" id="ARBA00023288"/>
    </source>
</evidence>